<protein>
    <recommendedName>
        <fullName evidence="4">RNase H type-1 domain-containing protein</fullName>
    </recommendedName>
</protein>
<reference evidence="2 3" key="1">
    <citation type="journal article" date="2024" name="G3 (Bethesda)">
        <title>Genome assembly of Hibiscus sabdariffa L. provides insights into metabolisms of medicinal natural products.</title>
        <authorList>
            <person name="Kim T."/>
        </authorList>
    </citation>
    <scope>NUCLEOTIDE SEQUENCE [LARGE SCALE GENOMIC DNA]</scope>
    <source>
        <strain evidence="2">TK-2024</strain>
        <tissue evidence="2">Old leaves</tissue>
    </source>
</reference>
<keyword evidence="1" id="KW-0732">Signal</keyword>
<comment type="caution">
    <text evidence="2">The sequence shown here is derived from an EMBL/GenBank/DDBJ whole genome shotgun (WGS) entry which is preliminary data.</text>
</comment>
<dbReference type="Proteomes" id="UP001472677">
    <property type="component" value="Unassembled WGS sequence"/>
</dbReference>
<dbReference type="EMBL" id="JBBPBM010000009">
    <property type="protein sequence ID" value="KAK8568841.1"/>
    <property type="molecule type" value="Genomic_DNA"/>
</dbReference>
<accession>A0ABR2F1K0</accession>
<keyword evidence="3" id="KW-1185">Reference proteome</keyword>
<gene>
    <name evidence="2" type="ORF">V6N12_007379</name>
</gene>
<proteinExistence type="predicted"/>
<evidence type="ECO:0000313" key="2">
    <source>
        <dbReference type="EMBL" id="KAK8568841.1"/>
    </source>
</evidence>
<organism evidence="2 3">
    <name type="scientific">Hibiscus sabdariffa</name>
    <name type="common">roselle</name>
    <dbReference type="NCBI Taxonomy" id="183260"/>
    <lineage>
        <taxon>Eukaryota</taxon>
        <taxon>Viridiplantae</taxon>
        <taxon>Streptophyta</taxon>
        <taxon>Embryophyta</taxon>
        <taxon>Tracheophyta</taxon>
        <taxon>Spermatophyta</taxon>
        <taxon>Magnoliopsida</taxon>
        <taxon>eudicotyledons</taxon>
        <taxon>Gunneridae</taxon>
        <taxon>Pentapetalae</taxon>
        <taxon>rosids</taxon>
        <taxon>malvids</taxon>
        <taxon>Malvales</taxon>
        <taxon>Malvaceae</taxon>
        <taxon>Malvoideae</taxon>
        <taxon>Hibiscus</taxon>
    </lineage>
</organism>
<evidence type="ECO:0008006" key="4">
    <source>
        <dbReference type="Google" id="ProtNLM"/>
    </source>
</evidence>
<evidence type="ECO:0000256" key="1">
    <source>
        <dbReference type="SAM" id="SignalP"/>
    </source>
</evidence>
<sequence>MWTCWLFRNAIVFRGLKADGSQVFDLCIQRLSCWCNVKWPDSGILINGLINCPYHFADVMVKQVITPNIAWCPTADGELKFNFDGATTGSYGQAGIGGCLRDVLSKCLLTFSKYVGIVDCTSAEILAFRKLFSCRLVDESPTVPHHLQTFNRLLRGGVQSRDLELVMVTANCVSAV</sequence>
<name>A0ABR2F1K0_9ROSI</name>
<feature type="chain" id="PRO_5045207550" description="RNase H type-1 domain-containing protein" evidence="1">
    <location>
        <begin position="19"/>
        <end position="176"/>
    </location>
</feature>
<evidence type="ECO:0000313" key="3">
    <source>
        <dbReference type="Proteomes" id="UP001472677"/>
    </source>
</evidence>
<feature type="signal peptide" evidence="1">
    <location>
        <begin position="1"/>
        <end position="18"/>
    </location>
</feature>